<organism evidence="1">
    <name type="scientific">Petromyces alliaceus</name>
    <name type="common">Aspergillus alliaceus</name>
    <dbReference type="NCBI Taxonomy" id="209559"/>
    <lineage>
        <taxon>Eukaryota</taxon>
        <taxon>Fungi</taxon>
        <taxon>Dikarya</taxon>
        <taxon>Ascomycota</taxon>
        <taxon>Pezizomycotina</taxon>
        <taxon>Eurotiomycetes</taxon>
        <taxon>Eurotiomycetidae</taxon>
        <taxon>Eurotiales</taxon>
        <taxon>Aspergillaceae</taxon>
        <taxon>Aspergillus</taxon>
        <taxon>Aspergillus subgen. Circumdati</taxon>
    </lineage>
</organism>
<protein>
    <recommendedName>
        <fullName evidence="2">ATP-grasp domain-containing protein</fullName>
    </recommendedName>
</protein>
<evidence type="ECO:0000313" key="1">
    <source>
        <dbReference type="EMBL" id="KAE8394561.1"/>
    </source>
</evidence>
<accession>A0A5N7CK14</accession>
<evidence type="ECO:0008006" key="2">
    <source>
        <dbReference type="Google" id="ProtNLM"/>
    </source>
</evidence>
<sequence length="159" mass="17955">MQYQETDGVVELAHKGLTASCHSEVLIEVNSRPPGLQADLAVAYTLGVDYRALQIFRALDDRERFTALAQAFTCRAQYHCEIFIPVHREIIRVPDDFCEVVHKLPAIAPYVTEAERTVNHKQKRGAGRCLVRVDASFFWPISKRPTSRTDKADSIENGN</sequence>
<dbReference type="OrthoDB" id="434648at2759"/>
<dbReference type="AlphaFoldDB" id="A0A5N7CK14"/>
<gene>
    <name evidence="1" type="ORF">BDV23DRAFT_179339</name>
</gene>
<reference evidence="1" key="1">
    <citation type="submission" date="2019-04" db="EMBL/GenBank/DDBJ databases">
        <title>Friends and foes A comparative genomics studyof 23 Aspergillus species from section Flavi.</title>
        <authorList>
            <consortium name="DOE Joint Genome Institute"/>
            <person name="Kjaerbolling I."/>
            <person name="Vesth T."/>
            <person name="Frisvad J.C."/>
            <person name="Nybo J.L."/>
            <person name="Theobald S."/>
            <person name="Kildgaard S."/>
            <person name="Isbrandt T."/>
            <person name="Kuo A."/>
            <person name="Sato A."/>
            <person name="Lyhne E.K."/>
            <person name="Kogle M.E."/>
            <person name="Wiebenga A."/>
            <person name="Kun R.S."/>
            <person name="Lubbers R.J."/>
            <person name="Makela M.R."/>
            <person name="Barry K."/>
            <person name="Chovatia M."/>
            <person name="Clum A."/>
            <person name="Daum C."/>
            <person name="Haridas S."/>
            <person name="He G."/>
            <person name="LaButti K."/>
            <person name="Lipzen A."/>
            <person name="Mondo S."/>
            <person name="Riley R."/>
            <person name="Salamov A."/>
            <person name="Simmons B.A."/>
            <person name="Magnuson J.K."/>
            <person name="Henrissat B."/>
            <person name="Mortensen U.H."/>
            <person name="Larsen T.O."/>
            <person name="Devries R.P."/>
            <person name="Grigoriev I.V."/>
            <person name="Machida M."/>
            <person name="Baker S.E."/>
            <person name="Andersen M.R."/>
        </authorList>
    </citation>
    <scope>NUCLEOTIDE SEQUENCE [LARGE SCALE GENOMIC DNA]</scope>
    <source>
        <strain evidence="1">IBT 14317</strain>
    </source>
</reference>
<name>A0A5N7CK14_PETAA</name>
<dbReference type="EMBL" id="ML735222">
    <property type="protein sequence ID" value="KAE8394561.1"/>
    <property type="molecule type" value="Genomic_DNA"/>
</dbReference>
<dbReference type="Proteomes" id="UP000326877">
    <property type="component" value="Unassembled WGS sequence"/>
</dbReference>
<proteinExistence type="predicted"/>